<dbReference type="Pfam" id="PF00149">
    <property type="entry name" value="Metallophos"/>
    <property type="match status" value="1"/>
</dbReference>
<comment type="caution">
    <text evidence="4">The sequence shown here is derived from an EMBL/GenBank/DDBJ whole genome shotgun (WGS) entry which is preliminary data.</text>
</comment>
<gene>
    <name evidence="5" type="ORF">DFR61_10667</name>
    <name evidence="4" type="ORF">NCTC10597_01581</name>
</gene>
<evidence type="ECO:0000313" key="5">
    <source>
        <dbReference type="EMBL" id="TDR41369.1"/>
    </source>
</evidence>
<accession>A0A2U3AF55</accession>
<dbReference type="Proteomes" id="UP000254330">
    <property type="component" value="Unassembled WGS sequence"/>
</dbReference>
<reference evidence="4 6" key="1">
    <citation type="submission" date="2018-06" db="EMBL/GenBank/DDBJ databases">
        <authorList>
            <consortium name="Pathogen Informatics"/>
            <person name="Doyle S."/>
        </authorList>
    </citation>
    <scope>NUCLEOTIDE SEQUENCE [LARGE SCALE GENOMIC DNA]</scope>
    <source>
        <strain evidence="4 6">NCTC10597</strain>
    </source>
</reference>
<dbReference type="PANTHER" id="PTHR31302:SF31">
    <property type="entry name" value="PHOSPHODIESTERASE YAEI"/>
    <property type="match status" value="1"/>
</dbReference>
<dbReference type="CDD" id="cd07385">
    <property type="entry name" value="MPP_YkuE_C"/>
    <property type="match status" value="1"/>
</dbReference>
<dbReference type="AlphaFoldDB" id="A0A2U3AF55"/>
<dbReference type="Proteomes" id="UP000294641">
    <property type="component" value="Unassembled WGS sequence"/>
</dbReference>
<name>A0A2U3AF55_9BACL</name>
<dbReference type="InterPro" id="IPR029052">
    <property type="entry name" value="Metallo-depent_PP-like"/>
</dbReference>
<sequence length="272" mass="30177">MKKLLKIILILCAIFVFYFANNSWLQTSKYNLSLKKLPEKMDGLKVLQISDLHDSKFGENHEKLIEAVKKEKPNIIVITGDVIDSHNYKLARSLSAIKGFVDIAPTYFVNGNHEIATNKVAEIQQSLGSAGVIVLNNEAVDFEFNGSKISIVGIDDPLAGIKTDDMLAKALHNVPYNRFKLLLAHRSENASNYAKYGIDLAYTGHAHGGQVRIPGLGGMIDHQGRFFPRYLEGVEKTGELTQVISRGLGNSLFPLRVFNRPEIVSTTLHSTK</sequence>
<dbReference type="InterPro" id="IPR051158">
    <property type="entry name" value="Metallophosphoesterase_sf"/>
</dbReference>
<dbReference type="OrthoDB" id="9780884at2"/>
<evidence type="ECO:0000313" key="7">
    <source>
        <dbReference type="Proteomes" id="UP000294641"/>
    </source>
</evidence>
<keyword evidence="7" id="KW-1185">Reference proteome</keyword>
<dbReference type="EC" id="3.1.-.-" evidence="4"/>
<evidence type="ECO:0000256" key="2">
    <source>
        <dbReference type="ARBA" id="ARBA00022801"/>
    </source>
</evidence>
<evidence type="ECO:0000259" key="3">
    <source>
        <dbReference type="Pfam" id="PF00149"/>
    </source>
</evidence>
<keyword evidence="1" id="KW-0479">Metal-binding</keyword>
<evidence type="ECO:0000256" key="1">
    <source>
        <dbReference type="ARBA" id="ARBA00022723"/>
    </source>
</evidence>
<dbReference type="Gene3D" id="3.60.21.10">
    <property type="match status" value="1"/>
</dbReference>
<evidence type="ECO:0000313" key="6">
    <source>
        <dbReference type="Proteomes" id="UP000254330"/>
    </source>
</evidence>
<protein>
    <submittedName>
        <fullName evidence="4">Uncharacterized metallophosphoesterase Cj0846</fullName>
        <ecNumber evidence="4">3.1.-.-</ecNumber>
    </submittedName>
</protein>
<dbReference type="GO" id="GO:0009245">
    <property type="term" value="P:lipid A biosynthetic process"/>
    <property type="evidence" value="ECO:0007669"/>
    <property type="project" value="TreeGrafter"/>
</dbReference>
<dbReference type="EMBL" id="SNZG01000006">
    <property type="protein sequence ID" value="TDR41369.1"/>
    <property type="molecule type" value="Genomic_DNA"/>
</dbReference>
<dbReference type="InterPro" id="IPR004843">
    <property type="entry name" value="Calcineurin-like_PHP"/>
</dbReference>
<feature type="domain" description="Calcineurin-like phosphoesterase" evidence="3">
    <location>
        <begin position="44"/>
        <end position="208"/>
    </location>
</feature>
<keyword evidence="2 4" id="KW-0378">Hydrolase</keyword>
<proteinExistence type="predicted"/>
<organism evidence="4 6">
    <name type="scientific">Kurthia zopfii</name>
    <dbReference type="NCBI Taxonomy" id="1650"/>
    <lineage>
        <taxon>Bacteria</taxon>
        <taxon>Bacillati</taxon>
        <taxon>Bacillota</taxon>
        <taxon>Bacilli</taxon>
        <taxon>Bacillales</taxon>
        <taxon>Caryophanaceae</taxon>
        <taxon>Kurthia</taxon>
    </lineage>
</organism>
<evidence type="ECO:0000313" key="4">
    <source>
        <dbReference type="EMBL" id="STX09874.1"/>
    </source>
</evidence>
<dbReference type="EMBL" id="UGNP01000001">
    <property type="protein sequence ID" value="STX09874.1"/>
    <property type="molecule type" value="Genomic_DNA"/>
</dbReference>
<dbReference type="GO" id="GO:0046872">
    <property type="term" value="F:metal ion binding"/>
    <property type="evidence" value="ECO:0007669"/>
    <property type="project" value="UniProtKB-KW"/>
</dbReference>
<reference evidence="5 7" key="2">
    <citation type="submission" date="2019-03" db="EMBL/GenBank/DDBJ databases">
        <title>Genomic Encyclopedia of Type Strains, Phase IV (KMG-IV): sequencing the most valuable type-strain genomes for metagenomic binning, comparative biology and taxonomic classification.</title>
        <authorList>
            <person name="Goeker M."/>
        </authorList>
    </citation>
    <scope>NUCLEOTIDE SEQUENCE [LARGE SCALE GENOMIC DNA]</scope>
    <source>
        <strain evidence="5 7">DSM 20580</strain>
    </source>
</reference>
<dbReference type="PANTHER" id="PTHR31302">
    <property type="entry name" value="TRANSMEMBRANE PROTEIN WITH METALLOPHOSPHOESTERASE DOMAIN-RELATED"/>
    <property type="match status" value="1"/>
</dbReference>
<dbReference type="SUPFAM" id="SSF56300">
    <property type="entry name" value="Metallo-dependent phosphatases"/>
    <property type="match status" value="1"/>
</dbReference>
<dbReference type="RefSeq" id="WP_109348943.1">
    <property type="nucleotide sequence ID" value="NZ_BJUE01000003.1"/>
</dbReference>
<dbReference type="GO" id="GO:0008758">
    <property type="term" value="F:UDP-2,3-diacylglucosamine hydrolase activity"/>
    <property type="evidence" value="ECO:0007669"/>
    <property type="project" value="TreeGrafter"/>
</dbReference>
<dbReference type="GO" id="GO:0016020">
    <property type="term" value="C:membrane"/>
    <property type="evidence" value="ECO:0007669"/>
    <property type="project" value="GOC"/>
</dbReference>